<protein>
    <submittedName>
        <fullName evidence="3">Photosystem II S4 domain protein</fullName>
    </submittedName>
</protein>
<evidence type="ECO:0000313" key="3">
    <source>
        <dbReference type="EMBL" id="MDG2992227.1"/>
    </source>
</evidence>
<evidence type="ECO:0000259" key="2">
    <source>
        <dbReference type="SMART" id="SM00363"/>
    </source>
</evidence>
<proteinExistence type="predicted"/>
<feature type="domain" description="RNA-binding S4" evidence="2">
    <location>
        <begin position="179"/>
        <end position="239"/>
    </location>
</feature>
<dbReference type="SUPFAM" id="SSF55174">
    <property type="entry name" value="Alpha-L RNA-binding motif"/>
    <property type="match status" value="1"/>
</dbReference>
<dbReference type="NCBIfam" id="TIGR03069">
    <property type="entry name" value="PS_II_S4"/>
    <property type="match status" value="1"/>
</dbReference>
<evidence type="ECO:0000313" key="4">
    <source>
        <dbReference type="Proteomes" id="UP001154265"/>
    </source>
</evidence>
<dbReference type="Pfam" id="PF01479">
    <property type="entry name" value="S4"/>
    <property type="match status" value="1"/>
</dbReference>
<dbReference type="SMART" id="SM00363">
    <property type="entry name" value="S4"/>
    <property type="match status" value="1"/>
</dbReference>
<accession>A0ABT6F375</accession>
<keyword evidence="4" id="KW-1185">Reference proteome</keyword>
<reference evidence="3" key="2">
    <citation type="submission" date="2022-01" db="EMBL/GenBank/DDBJ databases">
        <authorList>
            <person name="Zivanovic Y."/>
            <person name="Moreira D."/>
            <person name="Lopez-Garcia P."/>
        </authorList>
    </citation>
    <scope>NUCLEOTIDE SEQUENCE</scope>
    <source>
        <strain evidence="3">G9</strain>
    </source>
</reference>
<dbReference type="InterPro" id="IPR036986">
    <property type="entry name" value="S4_RNA-bd_sf"/>
</dbReference>
<sequence length="254" mass="28058">MIENDHAAKDELGFLSGAIAQAIKTWTVCYTPFLDPAVLAAAHSELDRLTEIHYQSFGGYPQAERCRLAIARRDIPLEGEPLPLGLLSIAGNFLFDPAQYRDFEQALLSSGTSPENFGDIILLGERGAQVILTPEAIAPLKATLHQVRTVPVTLQEIPWAELKVSPPQTKAIATVEASLRLDALGSAGFGLSRSKMVDLINQGDVRVNWQPIHQASHRLQAGDLLVVRGKGRVEIRSIQLTKKERYRVEMIRHR</sequence>
<dbReference type="InterPro" id="IPR002942">
    <property type="entry name" value="S4_RNA-bd"/>
</dbReference>
<reference evidence="3" key="1">
    <citation type="journal article" date="2022" name="Genome Biol. Evol.">
        <title>A New Gene Family Diagnostic for Intracellular Biomineralization of Amorphous Ca Carbonates by Cyanobacteria.</title>
        <authorList>
            <person name="Benzerara K."/>
            <person name="Duprat E."/>
            <person name="Bitard-Feildel T."/>
            <person name="Caumes G."/>
            <person name="Cassier-Chauvat C."/>
            <person name="Chauvat F."/>
            <person name="Dezi M."/>
            <person name="Diop S.I."/>
            <person name="Gaschignard G."/>
            <person name="Gorgen S."/>
            <person name="Gugger M."/>
            <person name="Lopez-Garcia P."/>
            <person name="Millet M."/>
            <person name="Skouri-Panet F."/>
            <person name="Moreira D."/>
            <person name="Callebaut I."/>
        </authorList>
    </citation>
    <scope>NUCLEOTIDE SEQUENCE</scope>
    <source>
        <strain evidence="3">G9</strain>
    </source>
</reference>
<organism evidence="3 4">
    <name type="scientific">Candidatus Synechococcus calcipolaris G9</name>
    <dbReference type="NCBI Taxonomy" id="1497997"/>
    <lineage>
        <taxon>Bacteria</taxon>
        <taxon>Bacillati</taxon>
        <taxon>Cyanobacteriota</taxon>
        <taxon>Cyanophyceae</taxon>
        <taxon>Synechococcales</taxon>
        <taxon>Synechococcaceae</taxon>
        <taxon>Synechococcus</taxon>
    </lineage>
</organism>
<dbReference type="PROSITE" id="PS50889">
    <property type="entry name" value="S4"/>
    <property type="match status" value="1"/>
</dbReference>
<dbReference type="InterPro" id="IPR012677">
    <property type="entry name" value="Nucleotide-bd_a/b_plait_sf"/>
</dbReference>
<comment type="caution">
    <text evidence="3">The sequence shown here is derived from an EMBL/GenBank/DDBJ whole genome shotgun (WGS) entry which is preliminary data.</text>
</comment>
<name>A0ABT6F375_9SYNE</name>
<dbReference type="RefSeq" id="WP_277868150.1">
    <property type="nucleotide sequence ID" value="NZ_JAKKUT010000008.1"/>
</dbReference>
<dbReference type="Gene3D" id="3.30.1370.160">
    <property type="match status" value="1"/>
</dbReference>
<keyword evidence="1" id="KW-0694">RNA-binding</keyword>
<dbReference type="PANTHER" id="PTHR13633">
    <property type="entry name" value="MITOCHONDRIAL TRANSCRIPTION RESCUE FACTOR 1"/>
    <property type="match status" value="1"/>
</dbReference>
<dbReference type="Gene3D" id="3.10.290.10">
    <property type="entry name" value="RNA-binding S4 domain"/>
    <property type="match status" value="1"/>
</dbReference>
<dbReference type="CDD" id="cd00165">
    <property type="entry name" value="S4"/>
    <property type="match status" value="1"/>
</dbReference>
<evidence type="ECO:0000256" key="1">
    <source>
        <dbReference type="PROSITE-ProRule" id="PRU00182"/>
    </source>
</evidence>
<dbReference type="Proteomes" id="UP001154265">
    <property type="component" value="Unassembled WGS sequence"/>
</dbReference>
<dbReference type="InterPro" id="IPR017506">
    <property type="entry name" value="PSII_S4"/>
</dbReference>
<dbReference type="PANTHER" id="PTHR13633:SF3">
    <property type="entry name" value="MITOCHONDRIAL TRANSCRIPTION RESCUE FACTOR 1"/>
    <property type="match status" value="1"/>
</dbReference>
<dbReference type="EMBL" id="JAKKUT010000008">
    <property type="protein sequence ID" value="MDG2992227.1"/>
    <property type="molecule type" value="Genomic_DNA"/>
</dbReference>
<gene>
    <name evidence="3" type="ORF">L3556_15005</name>
</gene>
<dbReference type="Gene3D" id="3.30.70.330">
    <property type="match status" value="1"/>
</dbReference>